<proteinExistence type="predicted"/>
<evidence type="ECO:0000313" key="1">
    <source>
        <dbReference type="EMBL" id="MPN14376.1"/>
    </source>
</evidence>
<dbReference type="EMBL" id="VSSQ01060995">
    <property type="protein sequence ID" value="MPN14376.1"/>
    <property type="molecule type" value="Genomic_DNA"/>
</dbReference>
<organism evidence="1">
    <name type="scientific">bioreactor metagenome</name>
    <dbReference type="NCBI Taxonomy" id="1076179"/>
    <lineage>
        <taxon>unclassified sequences</taxon>
        <taxon>metagenomes</taxon>
        <taxon>ecological metagenomes</taxon>
    </lineage>
</organism>
<name>A0A645FL30_9ZZZZ</name>
<reference evidence="1" key="1">
    <citation type="submission" date="2019-08" db="EMBL/GenBank/DDBJ databases">
        <authorList>
            <person name="Kucharzyk K."/>
            <person name="Murdoch R.W."/>
            <person name="Higgins S."/>
            <person name="Loffler F."/>
        </authorList>
    </citation>
    <scope>NUCLEOTIDE SEQUENCE</scope>
</reference>
<sequence>MHAVLLQRVGTGLHNHEIHVCIRHHSKDAEEIDRFRRGTVGMDALVADEVANCADDADLFPRLFGNRLDHVGRCRLAVCAGHAEHHHLALGISVERRRHLRHRLACIFDHELRH</sequence>
<dbReference type="AlphaFoldDB" id="A0A645FL30"/>
<comment type="caution">
    <text evidence="1">The sequence shown here is derived from an EMBL/GenBank/DDBJ whole genome shotgun (WGS) entry which is preliminary data.</text>
</comment>
<accession>A0A645FL30</accession>
<protein>
    <submittedName>
        <fullName evidence="1">Uncharacterized protein</fullName>
    </submittedName>
</protein>
<gene>
    <name evidence="1" type="ORF">SDC9_161703</name>
</gene>